<feature type="compositionally biased region" description="Polar residues" evidence="6">
    <location>
        <begin position="257"/>
        <end position="275"/>
    </location>
</feature>
<evidence type="ECO:0000313" key="9">
    <source>
        <dbReference type="EMBL" id="USW55465.1"/>
    </source>
</evidence>
<evidence type="ECO:0000256" key="3">
    <source>
        <dbReference type="ARBA" id="ARBA00023242"/>
    </source>
</evidence>
<evidence type="ECO:0000256" key="5">
    <source>
        <dbReference type="ARBA" id="ARBA00033464"/>
    </source>
</evidence>
<evidence type="ECO:0000256" key="4">
    <source>
        <dbReference type="ARBA" id="ARBA00024778"/>
    </source>
</evidence>
<keyword evidence="10" id="KW-1185">Reference proteome</keyword>
<dbReference type="Gene3D" id="1.10.20.120">
    <property type="match status" value="1"/>
</dbReference>
<dbReference type="Pfam" id="PF17745">
    <property type="entry name" value="Ydr279_N"/>
    <property type="match status" value="1"/>
</dbReference>
<evidence type="ECO:0000256" key="1">
    <source>
        <dbReference type="ARBA" id="ARBA00004123"/>
    </source>
</evidence>
<feature type="region of interest" description="Disordered" evidence="6">
    <location>
        <begin position="246"/>
        <end position="275"/>
    </location>
</feature>
<dbReference type="GO" id="GO:0006401">
    <property type="term" value="P:RNA catabolic process"/>
    <property type="evidence" value="ECO:0007669"/>
    <property type="project" value="TreeGrafter"/>
</dbReference>
<accession>A0A9Q9AZN4</accession>
<feature type="domain" description="Rnh202 triple barrel" evidence="8">
    <location>
        <begin position="40"/>
        <end position="123"/>
    </location>
</feature>
<reference evidence="9" key="1">
    <citation type="submission" date="2022-06" db="EMBL/GenBank/DDBJ databases">
        <title>Complete genome sequences of two strains of the flax pathogen Septoria linicola.</title>
        <authorList>
            <person name="Lapalu N."/>
            <person name="Simon A."/>
            <person name="Demenou B."/>
            <person name="Paumier D."/>
            <person name="Guillot M.-P."/>
            <person name="Gout L."/>
            <person name="Valade R."/>
        </authorList>
    </citation>
    <scope>NUCLEOTIDE SEQUENCE</scope>
    <source>
        <strain evidence="9">SE15195</strain>
    </source>
</reference>
<feature type="region of interest" description="Disordered" evidence="6">
    <location>
        <begin position="1"/>
        <end position="29"/>
    </location>
</feature>
<dbReference type="InterPro" id="IPR019024">
    <property type="entry name" value="RNase_H2_suB_wHTH"/>
</dbReference>
<dbReference type="GO" id="GO:0005654">
    <property type="term" value="C:nucleoplasm"/>
    <property type="evidence" value="ECO:0007669"/>
    <property type="project" value="TreeGrafter"/>
</dbReference>
<evidence type="ECO:0000313" key="10">
    <source>
        <dbReference type="Proteomes" id="UP001056384"/>
    </source>
</evidence>
<dbReference type="GO" id="GO:0032299">
    <property type="term" value="C:ribonuclease H2 complex"/>
    <property type="evidence" value="ECO:0007669"/>
    <property type="project" value="InterPro"/>
</dbReference>
<dbReference type="AlphaFoldDB" id="A0A9Q9AZN4"/>
<dbReference type="Pfam" id="PF09468">
    <property type="entry name" value="RNase_H2-Ydr279"/>
    <property type="match status" value="1"/>
</dbReference>
<dbReference type="PANTHER" id="PTHR13383:SF11">
    <property type="entry name" value="RIBONUCLEASE H2 SUBUNIT B"/>
    <property type="match status" value="1"/>
</dbReference>
<organism evidence="9 10">
    <name type="scientific">Septoria linicola</name>
    <dbReference type="NCBI Taxonomy" id="215465"/>
    <lineage>
        <taxon>Eukaryota</taxon>
        <taxon>Fungi</taxon>
        <taxon>Dikarya</taxon>
        <taxon>Ascomycota</taxon>
        <taxon>Pezizomycotina</taxon>
        <taxon>Dothideomycetes</taxon>
        <taxon>Dothideomycetidae</taxon>
        <taxon>Mycosphaerellales</taxon>
        <taxon>Mycosphaerellaceae</taxon>
        <taxon>Septoria</taxon>
    </lineage>
</organism>
<dbReference type="CDD" id="cd09270">
    <property type="entry name" value="RNase_H2-B"/>
    <property type="match status" value="1"/>
</dbReference>
<evidence type="ECO:0000259" key="7">
    <source>
        <dbReference type="Pfam" id="PF09468"/>
    </source>
</evidence>
<feature type="compositionally biased region" description="Basic and acidic residues" evidence="6">
    <location>
        <begin position="377"/>
        <end position="393"/>
    </location>
</feature>
<gene>
    <name evidence="9" type="ORF">Slin15195_G087840</name>
</gene>
<dbReference type="PANTHER" id="PTHR13383">
    <property type="entry name" value="RIBONUCLEASE H2 SUBUNIT B"/>
    <property type="match status" value="1"/>
</dbReference>
<evidence type="ECO:0000259" key="8">
    <source>
        <dbReference type="Pfam" id="PF17745"/>
    </source>
</evidence>
<sequence length="430" mass="47010">MARTRAAKPAITKQKDNAESSKPTLKKLDAPVANPPQVLILPKDASGEARVATIPHPATLSPTRYFICPQRGFFECTRIAALKAQKRSWLLAPDRSLPAESDQSSDDGYVLQTPDMLVATPIDPLFLLLPALLGEETEGQEFLASSDYTAKLSETAPQLRSLLESGNTKPLEHRFETRVEAVSDCMDMGDEKMYALSLPKLVKELVSKAKRMSSRGLPASMEDRFVKQALDVPVLSMKREESGVSLVREDSVAGAESQPSTALESQESTASTNTITSVETAATSVPGSSTDNSSSQITDLLRLRVALNFILTSYILPKLKKRLDPFLDDPTITGVDFAPLDKQISHIAQLKKDAQALRSLSDNISRKRAHEVDEEAGEKAAEKKRKQEEEDKKKKNVSHGVKKLAKADTSGMKKMSSFFTKMPGAAAKKK</sequence>
<comment type="subcellular location">
    <subcellularLocation>
        <location evidence="1">Nucleus</location>
    </subcellularLocation>
</comment>
<proteinExistence type="predicted"/>
<feature type="domain" description="Ribonuclease H2 subunit B wHTH" evidence="7">
    <location>
        <begin position="126"/>
        <end position="323"/>
    </location>
</feature>
<protein>
    <recommendedName>
        <fullName evidence="2">Ribonuclease H2 subunit B</fullName>
    </recommendedName>
    <alternativeName>
        <fullName evidence="5">Ribonuclease HI subunit B</fullName>
    </alternativeName>
</protein>
<dbReference type="InterPro" id="IPR041195">
    <property type="entry name" value="Rnh202_N"/>
</dbReference>
<keyword evidence="3" id="KW-0539">Nucleus</keyword>
<dbReference type="InterPro" id="IPR040456">
    <property type="entry name" value="RNase_H2_suB"/>
</dbReference>
<dbReference type="EMBL" id="CP099424">
    <property type="protein sequence ID" value="USW55465.1"/>
    <property type="molecule type" value="Genomic_DNA"/>
</dbReference>
<dbReference type="Proteomes" id="UP001056384">
    <property type="component" value="Chromosome 7"/>
</dbReference>
<comment type="function">
    <text evidence="4">Non catalytic subunit of RNase H2, an endonuclease that specifically degrades the RNA of RNA:DNA hybrids. Participates in DNA replication, possibly by mediating the removal of lagging-strand Okazaki fragment RNA primers during DNA replication. Mediates the excision of single ribonucleotides from DNA:RNA duplexes.</text>
</comment>
<feature type="region of interest" description="Disordered" evidence="6">
    <location>
        <begin position="367"/>
        <end position="409"/>
    </location>
</feature>
<name>A0A9Q9AZN4_9PEZI</name>
<evidence type="ECO:0000256" key="2">
    <source>
        <dbReference type="ARBA" id="ARBA00019062"/>
    </source>
</evidence>
<feature type="compositionally biased region" description="Basic residues" evidence="6">
    <location>
        <begin position="394"/>
        <end position="404"/>
    </location>
</feature>
<evidence type="ECO:0000256" key="6">
    <source>
        <dbReference type="SAM" id="MobiDB-lite"/>
    </source>
</evidence>